<keyword evidence="4" id="KW-0732">Signal</keyword>
<dbReference type="SUPFAM" id="SSF53335">
    <property type="entry name" value="S-adenosyl-L-methionine-dependent methyltransferases"/>
    <property type="match status" value="1"/>
</dbReference>
<evidence type="ECO:0000313" key="7">
    <source>
        <dbReference type="Proteomes" id="UP000242205"/>
    </source>
</evidence>
<dbReference type="InterPro" id="IPR041698">
    <property type="entry name" value="Methyltransf_25"/>
</dbReference>
<dbReference type="Pfam" id="PF13649">
    <property type="entry name" value="Methyltransf_25"/>
    <property type="match status" value="1"/>
</dbReference>
<dbReference type="CDD" id="cd02440">
    <property type="entry name" value="AdoMet_MTases"/>
    <property type="match status" value="1"/>
</dbReference>
<evidence type="ECO:0000256" key="3">
    <source>
        <dbReference type="ARBA" id="ARBA00022691"/>
    </source>
</evidence>
<keyword evidence="1 6" id="KW-0489">Methyltransferase</keyword>
<feature type="chain" id="PRO_5014422478" evidence="4">
    <location>
        <begin position="32"/>
        <end position="277"/>
    </location>
</feature>
<accession>A0A2I6S838</accession>
<keyword evidence="2 6" id="KW-0808">Transferase</keyword>
<feature type="domain" description="Methyltransferase" evidence="5">
    <location>
        <begin position="71"/>
        <end position="140"/>
    </location>
</feature>
<organism evidence="6 7">
    <name type="scientific">Pseudazoarcus pumilus</name>
    <dbReference type="NCBI Taxonomy" id="2067960"/>
    <lineage>
        <taxon>Bacteria</taxon>
        <taxon>Pseudomonadati</taxon>
        <taxon>Pseudomonadota</taxon>
        <taxon>Betaproteobacteria</taxon>
        <taxon>Rhodocyclales</taxon>
        <taxon>Zoogloeaceae</taxon>
        <taxon>Pseudazoarcus</taxon>
    </lineage>
</organism>
<evidence type="ECO:0000256" key="2">
    <source>
        <dbReference type="ARBA" id="ARBA00022679"/>
    </source>
</evidence>
<dbReference type="EMBL" id="CP025682">
    <property type="protein sequence ID" value="AUN95381.1"/>
    <property type="molecule type" value="Genomic_DNA"/>
</dbReference>
<dbReference type="KEGG" id="atw:C0099_10860"/>
<reference evidence="6 7" key="1">
    <citation type="submission" date="2018-01" db="EMBL/GenBank/DDBJ databases">
        <authorList>
            <person name="Fu G.-Y."/>
        </authorList>
    </citation>
    <scope>NUCLEOTIDE SEQUENCE [LARGE SCALE GENOMIC DNA]</scope>
    <source>
        <strain evidence="6 7">SY39</strain>
    </source>
</reference>
<dbReference type="Gene3D" id="3.40.50.150">
    <property type="entry name" value="Vaccinia Virus protein VP39"/>
    <property type="match status" value="1"/>
</dbReference>
<dbReference type="OrthoDB" id="281208at2"/>
<dbReference type="GO" id="GO:0032259">
    <property type="term" value="P:methylation"/>
    <property type="evidence" value="ECO:0007669"/>
    <property type="project" value="UniProtKB-KW"/>
</dbReference>
<gene>
    <name evidence="6" type="ORF">C0099_10860</name>
</gene>
<dbReference type="GO" id="GO:0016279">
    <property type="term" value="F:protein-lysine N-methyltransferase activity"/>
    <property type="evidence" value="ECO:0007669"/>
    <property type="project" value="InterPro"/>
</dbReference>
<dbReference type="RefSeq" id="WP_102247430.1">
    <property type="nucleotide sequence ID" value="NZ_CP025682.1"/>
</dbReference>
<proteinExistence type="predicted"/>
<name>A0A2I6S838_9RHOO</name>
<sequence>MTASRRPRAFARLCAPLALLIAFFACLPVVAYETKPFEDHDPKLDVDFTPTPMDAVRRMLDMAGVGPDDYVVDLGSGDGRILLTAATEYGVERALGVEIDPWLVDYAADKATAAGVAQRVRFVHADLFETDFFDADVLTMYLLPELNLRLRPLILSQMKPGTRIVSHSFDMGEWTPDAKDHVHLRDVYLWIVPARVGGRWRLEREGLAPVDLEFEQRFQRVTARASANGQALDTGAVELDGAEISFRVDGRRYHGHVDTDTIRPLEGADWSARRLRR</sequence>
<dbReference type="PANTHER" id="PTHR13610:SF11">
    <property type="entry name" value="METHYLTRANSFERASE DOMAIN-CONTAINING PROTEIN"/>
    <property type="match status" value="1"/>
</dbReference>
<evidence type="ECO:0000256" key="1">
    <source>
        <dbReference type="ARBA" id="ARBA00022603"/>
    </source>
</evidence>
<dbReference type="PROSITE" id="PS51257">
    <property type="entry name" value="PROKAR_LIPOPROTEIN"/>
    <property type="match status" value="1"/>
</dbReference>
<evidence type="ECO:0000259" key="5">
    <source>
        <dbReference type="Pfam" id="PF13649"/>
    </source>
</evidence>
<evidence type="ECO:0000256" key="4">
    <source>
        <dbReference type="SAM" id="SignalP"/>
    </source>
</evidence>
<feature type="signal peptide" evidence="4">
    <location>
        <begin position="1"/>
        <end position="31"/>
    </location>
</feature>
<protein>
    <submittedName>
        <fullName evidence="6">SAM-dependent methyltransferase</fullName>
    </submittedName>
</protein>
<dbReference type="InterPro" id="IPR029063">
    <property type="entry name" value="SAM-dependent_MTases_sf"/>
</dbReference>
<dbReference type="Proteomes" id="UP000242205">
    <property type="component" value="Chromosome"/>
</dbReference>
<dbReference type="PANTHER" id="PTHR13610">
    <property type="entry name" value="METHYLTRANSFERASE DOMAIN-CONTAINING PROTEIN"/>
    <property type="match status" value="1"/>
</dbReference>
<dbReference type="InterPro" id="IPR026170">
    <property type="entry name" value="FAM173A/B"/>
</dbReference>
<evidence type="ECO:0000313" key="6">
    <source>
        <dbReference type="EMBL" id="AUN95381.1"/>
    </source>
</evidence>
<keyword evidence="7" id="KW-1185">Reference proteome</keyword>
<dbReference type="AlphaFoldDB" id="A0A2I6S838"/>
<keyword evidence="3" id="KW-0949">S-adenosyl-L-methionine</keyword>